<name>A0A7X0PFZ2_9BURK</name>
<dbReference type="PROSITE" id="PS50928">
    <property type="entry name" value="ABC_TM1"/>
    <property type="match status" value="1"/>
</dbReference>
<feature type="transmembrane region" description="Helical" evidence="7">
    <location>
        <begin position="123"/>
        <end position="144"/>
    </location>
</feature>
<dbReference type="InterPro" id="IPR050366">
    <property type="entry name" value="BP-dependent_transpt_permease"/>
</dbReference>
<gene>
    <name evidence="9" type="ORF">HNP48_003876</name>
</gene>
<comment type="subcellular location">
    <subcellularLocation>
        <location evidence="1 7">Cell membrane</location>
        <topology evidence="1 7">Multi-pass membrane protein</topology>
    </subcellularLocation>
</comment>
<accession>A0A7X0PFZ2</accession>
<comment type="similarity">
    <text evidence="7">Belongs to the binding-protein-dependent transport system permease family.</text>
</comment>
<dbReference type="GO" id="GO:0005886">
    <property type="term" value="C:plasma membrane"/>
    <property type="evidence" value="ECO:0007669"/>
    <property type="project" value="UniProtKB-SubCell"/>
</dbReference>
<evidence type="ECO:0000256" key="5">
    <source>
        <dbReference type="ARBA" id="ARBA00022989"/>
    </source>
</evidence>
<comment type="caution">
    <text evidence="9">The sequence shown here is derived from an EMBL/GenBank/DDBJ whole genome shotgun (WGS) entry which is preliminary data.</text>
</comment>
<feature type="transmembrane region" description="Helical" evidence="7">
    <location>
        <begin position="156"/>
        <end position="174"/>
    </location>
</feature>
<keyword evidence="5 7" id="KW-1133">Transmembrane helix</keyword>
<dbReference type="AlphaFoldDB" id="A0A7X0PFZ2"/>
<evidence type="ECO:0000256" key="3">
    <source>
        <dbReference type="ARBA" id="ARBA00022475"/>
    </source>
</evidence>
<evidence type="ECO:0000256" key="2">
    <source>
        <dbReference type="ARBA" id="ARBA00022448"/>
    </source>
</evidence>
<dbReference type="Proteomes" id="UP000575083">
    <property type="component" value="Unassembled WGS sequence"/>
</dbReference>
<protein>
    <submittedName>
        <fullName evidence="9">Peptide/nickel transport system permease protein</fullName>
    </submittedName>
</protein>
<sequence length="313" mass="32395">MTTHTHAADPSLLLGTPQRTEAPAPVAAAPAAAPAPRQSLPCARTVRRLRKTPTTLLLAWAVIALVALWALAPGLFTGHSPIQGTAGHQLQGPSAAHWLGTDALGRDVYARLVHGAVHSLSGAFVAVAVGLVLGTLLGLVAGSVGRWVDDALMRTVDVLLSVPPLLLSLSIIIILGFGTINAAIAVGVASVATFARLVRSEVVRVRRTEYVEAAFGSGGRFAAVLWRHVLPNSLTSVIAMAALQFGSAILSISTLGFLGYGAPPPTPEWGLLIAEGRNYISTAWWLTTVPGVVVVAVVLSANRISAAIAKGRP</sequence>
<organism evidence="9 10">
    <name type="scientific">Acidovorax soli</name>
    <dbReference type="NCBI Taxonomy" id="592050"/>
    <lineage>
        <taxon>Bacteria</taxon>
        <taxon>Pseudomonadati</taxon>
        <taxon>Pseudomonadota</taxon>
        <taxon>Betaproteobacteria</taxon>
        <taxon>Burkholderiales</taxon>
        <taxon>Comamonadaceae</taxon>
        <taxon>Acidovorax</taxon>
    </lineage>
</organism>
<feature type="transmembrane region" description="Helical" evidence="7">
    <location>
        <begin position="180"/>
        <end position="198"/>
    </location>
</feature>
<evidence type="ECO:0000256" key="7">
    <source>
        <dbReference type="RuleBase" id="RU363032"/>
    </source>
</evidence>
<keyword evidence="10" id="KW-1185">Reference proteome</keyword>
<keyword evidence="2 7" id="KW-0813">Transport</keyword>
<dbReference type="RefSeq" id="WP_184859939.1">
    <property type="nucleotide sequence ID" value="NZ_JACHLK010000007.1"/>
</dbReference>
<proteinExistence type="inferred from homology"/>
<dbReference type="InterPro" id="IPR035906">
    <property type="entry name" value="MetI-like_sf"/>
</dbReference>
<dbReference type="Pfam" id="PF00528">
    <property type="entry name" value="BPD_transp_1"/>
    <property type="match status" value="1"/>
</dbReference>
<dbReference type="CDD" id="cd06261">
    <property type="entry name" value="TM_PBP2"/>
    <property type="match status" value="1"/>
</dbReference>
<evidence type="ECO:0000256" key="4">
    <source>
        <dbReference type="ARBA" id="ARBA00022692"/>
    </source>
</evidence>
<keyword evidence="4 7" id="KW-0812">Transmembrane</keyword>
<feature type="transmembrane region" description="Helical" evidence="7">
    <location>
        <begin position="237"/>
        <end position="262"/>
    </location>
</feature>
<feature type="transmembrane region" description="Helical" evidence="7">
    <location>
        <begin position="282"/>
        <end position="302"/>
    </location>
</feature>
<evidence type="ECO:0000256" key="6">
    <source>
        <dbReference type="ARBA" id="ARBA00023136"/>
    </source>
</evidence>
<evidence type="ECO:0000313" key="9">
    <source>
        <dbReference type="EMBL" id="MBB6561188.1"/>
    </source>
</evidence>
<dbReference type="InterPro" id="IPR000515">
    <property type="entry name" value="MetI-like"/>
</dbReference>
<dbReference type="Gene3D" id="1.10.3720.10">
    <property type="entry name" value="MetI-like"/>
    <property type="match status" value="1"/>
</dbReference>
<dbReference type="EMBL" id="JACHLK010000007">
    <property type="protein sequence ID" value="MBB6561188.1"/>
    <property type="molecule type" value="Genomic_DNA"/>
</dbReference>
<evidence type="ECO:0000259" key="8">
    <source>
        <dbReference type="PROSITE" id="PS50928"/>
    </source>
</evidence>
<reference evidence="9 10" key="1">
    <citation type="submission" date="2020-08" db="EMBL/GenBank/DDBJ databases">
        <title>Functional genomics of gut bacteria from endangered species of beetles.</title>
        <authorList>
            <person name="Carlos-Shanley C."/>
        </authorList>
    </citation>
    <scope>NUCLEOTIDE SEQUENCE [LARGE SCALE GENOMIC DNA]</scope>
    <source>
        <strain evidence="9 10">S00198</strain>
    </source>
</reference>
<keyword evidence="6 7" id="KW-0472">Membrane</keyword>
<feature type="transmembrane region" description="Helical" evidence="7">
    <location>
        <begin position="54"/>
        <end position="72"/>
    </location>
</feature>
<dbReference type="SUPFAM" id="SSF161098">
    <property type="entry name" value="MetI-like"/>
    <property type="match status" value="1"/>
</dbReference>
<evidence type="ECO:0000256" key="1">
    <source>
        <dbReference type="ARBA" id="ARBA00004651"/>
    </source>
</evidence>
<dbReference type="PANTHER" id="PTHR43386:SF1">
    <property type="entry name" value="D,D-DIPEPTIDE TRANSPORT SYSTEM PERMEASE PROTEIN DDPC-RELATED"/>
    <property type="match status" value="1"/>
</dbReference>
<dbReference type="PANTHER" id="PTHR43386">
    <property type="entry name" value="OLIGOPEPTIDE TRANSPORT SYSTEM PERMEASE PROTEIN APPC"/>
    <property type="match status" value="1"/>
</dbReference>
<feature type="domain" description="ABC transmembrane type-1" evidence="8">
    <location>
        <begin position="116"/>
        <end position="305"/>
    </location>
</feature>
<evidence type="ECO:0000313" key="10">
    <source>
        <dbReference type="Proteomes" id="UP000575083"/>
    </source>
</evidence>
<dbReference type="GO" id="GO:0055085">
    <property type="term" value="P:transmembrane transport"/>
    <property type="evidence" value="ECO:0007669"/>
    <property type="project" value="InterPro"/>
</dbReference>
<keyword evidence="3" id="KW-1003">Cell membrane</keyword>